<organism evidence="5 6">
    <name type="scientific">Rhododendron griersonianum</name>
    <dbReference type="NCBI Taxonomy" id="479676"/>
    <lineage>
        <taxon>Eukaryota</taxon>
        <taxon>Viridiplantae</taxon>
        <taxon>Streptophyta</taxon>
        <taxon>Embryophyta</taxon>
        <taxon>Tracheophyta</taxon>
        <taxon>Spermatophyta</taxon>
        <taxon>Magnoliopsida</taxon>
        <taxon>eudicotyledons</taxon>
        <taxon>Gunneridae</taxon>
        <taxon>Pentapetalae</taxon>
        <taxon>asterids</taxon>
        <taxon>Ericales</taxon>
        <taxon>Ericaceae</taxon>
        <taxon>Ericoideae</taxon>
        <taxon>Rhodoreae</taxon>
        <taxon>Rhododendron</taxon>
    </lineage>
</organism>
<keyword evidence="1" id="KW-0521">NADP</keyword>
<feature type="compositionally biased region" description="Low complexity" evidence="3">
    <location>
        <begin position="1"/>
        <end position="20"/>
    </location>
</feature>
<keyword evidence="6" id="KW-1185">Reference proteome</keyword>
<dbReference type="GO" id="GO:0003677">
    <property type="term" value="F:DNA binding"/>
    <property type="evidence" value="ECO:0007669"/>
    <property type="project" value="InterPro"/>
</dbReference>
<feature type="region of interest" description="Disordered" evidence="3">
    <location>
        <begin position="1"/>
        <end position="34"/>
    </location>
</feature>
<sequence>MSTNPAPESNPASTSSSPSEAPKPPIEPLRLPTPDEIRGQDIWNNCAVRSVFSGVVGGGLGLALGLFLGSFDTPIMQDTMTGKQQFIYQAKQMGRKSWSNCKTFAVMGLIFSAAECVVEKARAKHDTTNTAVAGCVTGGALSATGNLPRHFCKSCRRYWTHGGTLRDIPVGGATRKNAKCSSTITSSPPSTAAASQAFTPFFSAATAHGGAGMNVFGSFTSLLSSTQLKHLGSWAWKGYFRDDEKETKHLESLEGAESRLRLFQIDLLDYDSIVAAVNGAAGVFHLASPCIVEEVKDPENELLAPAIKGTNNVLTAAKELGVRRVVVTSSICAIMPSPYWPADKVKNEDCWTDVDYCKQNGLWYPLSKTLAEKAAWEFAKEKGLDVVVVNPGVVMGPVLPPTLSASMLILLRLLQGCTETYENFFMGSIHVKDVALAHILVYENTAATGRHLCVEAISHYGDFAAMVAELYPEYNIPRLPKDTQPGLLRSKNASTKLMDLGLQFIPMEQIIKESVESLKSKGFIS</sequence>
<evidence type="ECO:0000313" key="6">
    <source>
        <dbReference type="Proteomes" id="UP000823749"/>
    </source>
</evidence>
<comment type="caution">
    <text evidence="5">The sequence shown here is derived from an EMBL/GenBank/DDBJ whole genome shotgun (WGS) entry which is preliminary data.</text>
</comment>
<dbReference type="GO" id="GO:0006694">
    <property type="term" value="P:steroid biosynthetic process"/>
    <property type="evidence" value="ECO:0007669"/>
    <property type="project" value="InterPro"/>
</dbReference>
<dbReference type="FunFam" id="3.40.50.720:FF:000219">
    <property type="entry name" value="Cinnamoyl-CoA reductase 1"/>
    <property type="match status" value="1"/>
</dbReference>
<dbReference type="AlphaFoldDB" id="A0AAV6HQI4"/>
<dbReference type="Pfam" id="PF01073">
    <property type="entry name" value="3Beta_HSD"/>
    <property type="match status" value="1"/>
</dbReference>
<dbReference type="Gene3D" id="3.40.50.720">
    <property type="entry name" value="NAD(P)-binding Rossmann-like Domain"/>
    <property type="match status" value="1"/>
</dbReference>
<dbReference type="GO" id="GO:0006355">
    <property type="term" value="P:regulation of DNA-templated transcription"/>
    <property type="evidence" value="ECO:0007669"/>
    <property type="project" value="InterPro"/>
</dbReference>
<dbReference type="EMBL" id="JACTNZ010000013">
    <property type="protein sequence ID" value="KAG5515060.1"/>
    <property type="molecule type" value="Genomic_DNA"/>
</dbReference>
<evidence type="ECO:0000259" key="4">
    <source>
        <dbReference type="Pfam" id="PF01073"/>
    </source>
</evidence>
<evidence type="ECO:0000313" key="5">
    <source>
        <dbReference type="EMBL" id="KAG5515060.1"/>
    </source>
</evidence>
<evidence type="ECO:0000256" key="3">
    <source>
        <dbReference type="SAM" id="MobiDB-lite"/>
    </source>
</evidence>
<name>A0AAV6HQI4_9ERIC</name>
<dbReference type="CDD" id="cd08958">
    <property type="entry name" value="FR_SDR_e"/>
    <property type="match status" value="1"/>
</dbReference>
<dbReference type="InterPro" id="IPR002225">
    <property type="entry name" value="3Beta_OHSteriod_DH/Estase"/>
</dbReference>
<dbReference type="SUPFAM" id="SSF51735">
    <property type="entry name" value="NAD(P)-binding Rossmann-fold domains"/>
    <property type="match status" value="1"/>
</dbReference>
<dbReference type="Proteomes" id="UP000823749">
    <property type="component" value="Chromosome 13"/>
</dbReference>
<dbReference type="InterPro" id="IPR050425">
    <property type="entry name" value="NAD(P)_dehydrat-like"/>
</dbReference>
<gene>
    <name evidence="5" type="ORF">RHGRI_036187</name>
</gene>
<feature type="domain" description="3-beta hydroxysteroid dehydrogenase/isomerase" evidence="4">
    <location>
        <begin position="247"/>
        <end position="444"/>
    </location>
</feature>
<dbReference type="PANTHER" id="PTHR10366">
    <property type="entry name" value="NAD DEPENDENT EPIMERASE/DEHYDRATASE"/>
    <property type="match status" value="1"/>
</dbReference>
<keyword evidence="2" id="KW-0560">Oxidoreductase</keyword>
<evidence type="ECO:0000256" key="2">
    <source>
        <dbReference type="ARBA" id="ARBA00023002"/>
    </source>
</evidence>
<dbReference type="InterPro" id="IPR036291">
    <property type="entry name" value="NAD(P)-bd_dom_sf"/>
</dbReference>
<accession>A0AAV6HQI4</accession>
<evidence type="ECO:0000256" key="1">
    <source>
        <dbReference type="ARBA" id="ARBA00022857"/>
    </source>
</evidence>
<dbReference type="GO" id="GO:0016616">
    <property type="term" value="F:oxidoreductase activity, acting on the CH-OH group of donors, NAD or NADP as acceptor"/>
    <property type="evidence" value="ECO:0007669"/>
    <property type="project" value="InterPro"/>
</dbReference>
<protein>
    <recommendedName>
        <fullName evidence="4">3-beta hydroxysteroid dehydrogenase/isomerase domain-containing protein</fullName>
    </recommendedName>
</protein>
<dbReference type="PANTHER" id="PTHR10366:SF369">
    <property type="entry name" value="CINNAMOYL-COA REDUCTASE-LIKE PROTEIN"/>
    <property type="match status" value="1"/>
</dbReference>
<proteinExistence type="predicted"/>
<dbReference type="Pfam" id="PF02466">
    <property type="entry name" value="Tim17"/>
    <property type="match status" value="1"/>
</dbReference>
<reference evidence="5 6" key="1">
    <citation type="submission" date="2020-08" db="EMBL/GenBank/DDBJ databases">
        <title>Plant Genome Project.</title>
        <authorList>
            <person name="Zhang R.-G."/>
        </authorList>
    </citation>
    <scope>NUCLEOTIDE SEQUENCE [LARGE SCALE GENOMIC DNA]</scope>
    <source>
        <strain evidence="5">WSP0</strain>
        <tissue evidence="5">Leaf</tissue>
    </source>
</reference>